<protein>
    <submittedName>
        <fullName evidence="1">Uncharacterized protein</fullName>
    </submittedName>
</protein>
<reference evidence="1" key="1">
    <citation type="submission" date="2020-05" db="EMBL/GenBank/DDBJ databases">
        <title>Large-scale comparative analyses of tick genomes elucidate their genetic diversity and vector capacities.</title>
        <authorList>
            <person name="Jia N."/>
            <person name="Wang J."/>
            <person name="Shi W."/>
            <person name="Du L."/>
            <person name="Sun Y."/>
            <person name="Zhan W."/>
            <person name="Jiang J."/>
            <person name="Wang Q."/>
            <person name="Zhang B."/>
            <person name="Ji P."/>
            <person name="Sakyi L.B."/>
            <person name="Cui X."/>
            <person name="Yuan T."/>
            <person name="Jiang B."/>
            <person name="Yang W."/>
            <person name="Lam T.T.-Y."/>
            <person name="Chang Q."/>
            <person name="Ding S."/>
            <person name="Wang X."/>
            <person name="Zhu J."/>
            <person name="Ruan X."/>
            <person name="Zhao L."/>
            <person name="Wei J."/>
            <person name="Que T."/>
            <person name="Du C."/>
            <person name="Cheng J."/>
            <person name="Dai P."/>
            <person name="Han X."/>
            <person name="Huang E."/>
            <person name="Gao Y."/>
            <person name="Liu J."/>
            <person name="Shao H."/>
            <person name="Ye R."/>
            <person name="Li L."/>
            <person name="Wei W."/>
            <person name="Wang X."/>
            <person name="Wang C."/>
            <person name="Yang T."/>
            <person name="Huo Q."/>
            <person name="Li W."/>
            <person name="Guo W."/>
            <person name="Chen H."/>
            <person name="Zhou L."/>
            <person name="Ni X."/>
            <person name="Tian J."/>
            <person name="Zhou Y."/>
            <person name="Sheng Y."/>
            <person name="Liu T."/>
            <person name="Pan Y."/>
            <person name="Xia L."/>
            <person name="Li J."/>
            <person name="Zhao F."/>
            <person name="Cao W."/>
        </authorList>
    </citation>
    <scope>NUCLEOTIDE SEQUENCE</scope>
    <source>
        <strain evidence="1">Hyas-2018</strain>
    </source>
</reference>
<gene>
    <name evidence="1" type="ORF">HPB50_016516</name>
</gene>
<proteinExistence type="predicted"/>
<organism evidence="1 2">
    <name type="scientific">Hyalomma asiaticum</name>
    <name type="common">Tick</name>
    <dbReference type="NCBI Taxonomy" id="266040"/>
    <lineage>
        <taxon>Eukaryota</taxon>
        <taxon>Metazoa</taxon>
        <taxon>Ecdysozoa</taxon>
        <taxon>Arthropoda</taxon>
        <taxon>Chelicerata</taxon>
        <taxon>Arachnida</taxon>
        <taxon>Acari</taxon>
        <taxon>Parasitiformes</taxon>
        <taxon>Ixodida</taxon>
        <taxon>Ixodoidea</taxon>
        <taxon>Ixodidae</taxon>
        <taxon>Hyalomminae</taxon>
        <taxon>Hyalomma</taxon>
    </lineage>
</organism>
<sequence length="83" mass="8979">MPVAAAAHSTMCGDSSNPCDDSENAKDATCADRSSVQQQQLRTVLPLSGSFVSPPNPLPRRRMPRGEHRRICVPLKYDGALSQ</sequence>
<evidence type="ECO:0000313" key="2">
    <source>
        <dbReference type="Proteomes" id="UP000821845"/>
    </source>
</evidence>
<accession>A0ACB7SWG5</accession>
<dbReference type="EMBL" id="CM023482">
    <property type="protein sequence ID" value="KAH6939208.1"/>
    <property type="molecule type" value="Genomic_DNA"/>
</dbReference>
<keyword evidence="2" id="KW-1185">Reference proteome</keyword>
<name>A0ACB7SWG5_HYAAI</name>
<dbReference type="Proteomes" id="UP000821845">
    <property type="component" value="Chromosome 2"/>
</dbReference>
<comment type="caution">
    <text evidence="1">The sequence shown here is derived from an EMBL/GenBank/DDBJ whole genome shotgun (WGS) entry which is preliminary data.</text>
</comment>
<evidence type="ECO:0000313" key="1">
    <source>
        <dbReference type="EMBL" id="KAH6939208.1"/>
    </source>
</evidence>